<feature type="region of interest" description="Disordered" evidence="1">
    <location>
        <begin position="1"/>
        <end position="20"/>
    </location>
</feature>
<evidence type="ECO:0000313" key="3">
    <source>
        <dbReference type="Proteomes" id="UP000383932"/>
    </source>
</evidence>
<dbReference type="PANTHER" id="PTHR46579">
    <property type="entry name" value="F5/8 TYPE C DOMAIN-CONTAINING PROTEIN-RELATED"/>
    <property type="match status" value="1"/>
</dbReference>
<dbReference type="EMBL" id="SSOP01000582">
    <property type="protein sequence ID" value="KAB5588084.1"/>
    <property type="molecule type" value="Genomic_DNA"/>
</dbReference>
<dbReference type="AlphaFoldDB" id="A0A5N5Q8T3"/>
<evidence type="ECO:0000313" key="2">
    <source>
        <dbReference type="EMBL" id="KAB5588084.1"/>
    </source>
</evidence>
<dbReference type="OrthoDB" id="2404451at2759"/>
<protein>
    <submittedName>
        <fullName evidence="2">Transposase family Tnp2 protein</fullName>
    </submittedName>
</protein>
<proteinExistence type="predicted"/>
<reference evidence="2 3" key="1">
    <citation type="journal article" date="2019" name="Fungal Biol. Biotechnol.">
        <title>Draft genome sequence of fastidious pathogen Ceratobasidium theobromae, which causes vascular-streak dieback in Theobroma cacao.</title>
        <authorList>
            <person name="Ali S.S."/>
            <person name="Asman A."/>
            <person name="Shao J."/>
            <person name="Firmansyah A.P."/>
            <person name="Susilo A.W."/>
            <person name="Rosmana A."/>
            <person name="McMahon P."/>
            <person name="Junaid M."/>
            <person name="Guest D."/>
            <person name="Kheng T.Y."/>
            <person name="Meinhardt L.W."/>
            <person name="Bailey B.A."/>
        </authorList>
    </citation>
    <scope>NUCLEOTIDE SEQUENCE [LARGE SCALE GENOMIC DNA]</scope>
    <source>
        <strain evidence="2 3">CT2</strain>
    </source>
</reference>
<keyword evidence="3" id="KW-1185">Reference proteome</keyword>
<dbReference type="Pfam" id="PF02992">
    <property type="entry name" value="Transposase_21"/>
    <property type="match status" value="1"/>
</dbReference>
<dbReference type="InterPro" id="IPR004242">
    <property type="entry name" value="Transposase_21"/>
</dbReference>
<gene>
    <name evidence="2" type="ORF">CTheo_8475</name>
</gene>
<comment type="caution">
    <text evidence="2">The sequence shown here is derived from an EMBL/GenBank/DDBJ whole genome shotgun (WGS) entry which is preliminary data.</text>
</comment>
<accession>A0A5N5Q8T3</accession>
<dbReference type="Proteomes" id="UP000383932">
    <property type="component" value="Unassembled WGS sequence"/>
</dbReference>
<dbReference type="PANTHER" id="PTHR46579:SF1">
    <property type="entry name" value="F5_8 TYPE C DOMAIN-CONTAINING PROTEIN"/>
    <property type="match status" value="1"/>
</dbReference>
<name>A0A5N5Q8T3_9AGAM</name>
<evidence type="ECO:0000256" key="1">
    <source>
        <dbReference type="SAM" id="MobiDB-lite"/>
    </source>
</evidence>
<sequence length="747" mass="84982">MSASIPDTLPNPPPVDNSLPQHVENEEYKLPPTRPDVWGEVNAFCQCMHEQVATPRELSVRGTSHTQSMSDNLEEHDSESIATISDHFFGIDPTMCGLPAQTILDVPELVEHVTNELWSFDLYVKHRPPESLYAALMECYQPIGSHENARLPSIKTLRSQAYELSGFAPQIIDCCVDSCVAFTGCLSNMDKCPICGSDQRDSSGNPRNTFSYLPLIPQLRALYTCPELAQKMHYRHKYNNRNNSISDIFDGERYKTLCQKHVVIEGEKQPYKFFEEEHEIALGLSADGMCPFKWRKNSCWPLLIVNYNLPPDKHTHIDNLICVSVVPGPKCPANLNSFLQPLIKELLELACGTVAVDITQQRAFALRAHLIAVFGNIPAITKILEFIGHNGCFPCRFCLIKTVADGFETNPLELPLHTHKECVCIGLEILREPSKAARDNQATETGIKGLSLLARLPSISIPSSFPVNLMHMIWQNLVPQLVDLWTGKFNGLDDGLEEYLLDNTVWNAINKVCKPSGKTIPTQFGCQVPNLNKRSEFIAESWNMFTSFIAPHLLRQLFCNEQYYVHFVHLVKLLRSIVLYDMPRDDIPVIQIYYQYDEDQLQTCPVNLHYLLHLADSVESIGPVWSYWAYLMERFCSLIGNSVKSRCYPYANIDQRILSCAWLQLILCKYQLYGKVPFARKKQGELEGATILPDYPHTLLLTPHSKQLEVTPQLKRQIIHYLTTSFGIVLDDARPHILEYLDQWGRF</sequence>
<organism evidence="2 3">
    <name type="scientific">Ceratobasidium theobromae</name>
    <dbReference type="NCBI Taxonomy" id="1582974"/>
    <lineage>
        <taxon>Eukaryota</taxon>
        <taxon>Fungi</taxon>
        <taxon>Dikarya</taxon>
        <taxon>Basidiomycota</taxon>
        <taxon>Agaricomycotina</taxon>
        <taxon>Agaricomycetes</taxon>
        <taxon>Cantharellales</taxon>
        <taxon>Ceratobasidiaceae</taxon>
        <taxon>Ceratobasidium</taxon>
    </lineage>
</organism>